<feature type="domain" description="Cytochrome c" evidence="8">
    <location>
        <begin position="75"/>
        <end position="161"/>
    </location>
</feature>
<evidence type="ECO:0000256" key="7">
    <source>
        <dbReference type="SAM" id="SignalP"/>
    </source>
</evidence>
<dbReference type="InterPro" id="IPR009056">
    <property type="entry name" value="Cyt_c-like_dom"/>
</dbReference>
<feature type="domain" description="Cytochrome c" evidence="8">
    <location>
        <begin position="194"/>
        <end position="285"/>
    </location>
</feature>
<dbReference type="GO" id="GO:0009055">
    <property type="term" value="F:electron transfer activity"/>
    <property type="evidence" value="ECO:0007669"/>
    <property type="project" value="InterPro"/>
</dbReference>
<keyword evidence="4" id="KW-0249">Electron transport</keyword>
<dbReference type="PANTHER" id="PTHR37823:SF1">
    <property type="entry name" value="CYTOCHROME C-553-LIKE"/>
    <property type="match status" value="1"/>
</dbReference>
<dbReference type="GO" id="GO:0046872">
    <property type="term" value="F:metal ion binding"/>
    <property type="evidence" value="ECO:0007669"/>
    <property type="project" value="UniProtKB-KW"/>
</dbReference>
<dbReference type="InterPro" id="IPR051811">
    <property type="entry name" value="Cytochrome_c550/c551-like"/>
</dbReference>
<dbReference type="PROSITE" id="PS51318">
    <property type="entry name" value="TAT"/>
    <property type="match status" value="1"/>
</dbReference>
<sequence length="285" mass="30904">MHSKRTVLLTAAATTAALAVAAALAAAVVVYGGLYNVASTRQHLQPTHTMLELAMRQSVRLRARDIEEPPLSDERMALRGAACFRDKCVQCHGAPGVAQGDIGKSMQPLPGPLVDAKQHWRPRELYWVTRHGIKMSGMPAWEYRLADSELWDVVAFMQRLPELNAVDYAAWIQRSPAAPSCGRGPATAMPMVAVDVQRGRQALHQFACTACHVVPGITGSSPHVGPTLEGMGRRQLIAGTLANTPENMARWIMETQKVKPGTAMPELGVAPQDARDMAAYLATLR</sequence>
<evidence type="ECO:0000259" key="8">
    <source>
        <dbReference type="PROSITE" id="PS51007"/>
    </source>
</evidence>
<evidence type="ECO:0000256" key="3">
    <source>
        <dbReference type="ARBA" id="ARBA00022723"/>
    </source>
</evidence>
<dbReference type="PROSITE" id="PS51007">
    <property type="entry name" value="CYTC"/>
    <property type="match status" value="2"/>
</dbReference>
<keyword evidence="1" id="KW-0813">Transport</keyword>
<dbReference type="EMBL" id="VOBQ01000016">
    <property type="protein sequence ID" value="TWO69049.1"/>
    <property type="molecule type" value="Genomic_DNA"/>
</dbReference>
<dbReference type="InterPro" id="IPR036909">
    <property type="entry name" value="Cyt_c-like_dom_sf"/>
</dbReference>
<dbReference type="OrthoDB" id="9765171at2"/>
<evidence type="ECO:0000313" key="9">
    <source>
        <dbReference type="EMBL" id="TWO69049.1"/>
    </source>
</evidence>
<evidence type="ECO:0000256" key="1">
    <source>
        <dbReference type="ARBA" id="ARBA00022448"/>
    </source>
</evidence>
<feature type="chain" id="PRO_5021985242" evidence="7">
    <location>
        <begin position="26"/>
        <end position="285"/>
    </location>
</feature>
<evidence type="ECO:0000313" key="10">
    <source>
        <dbReference type="Proteomes" id="UP000318199"/>
    </source>
</evidence>
<dbReference type="RefSeq" id="WP_145894859.1">
    <property type="nucleotide sequence ID" value="NZ_VOBQ01000016.1"/>
</dbReference>
<evidence type="ECO:0000256" key="2">
    <source>
        <dbReference type="ARBA" id="ARBA00022617"/>
    </source>
</evidence>
<feature type="signal peptide" evidence="7">
    <location>
        <begin position="1"/>
        <end position="25"/>
    </location>
</feature>
<dbReference type="AlphaFoldDB" id="A0A562ZKD7"/>
<dbReference type="SUPFAM" id="SSF46626">
    <property type="entry name" value="Cytochrome c"/>
    <property type="match status" value="2"/>
</dbReference>
<keyword evidence="2 6" id="KW-0349">Heme</keyword>
<organism evidence="9 10">
    <name type="scientific">Caenimonas sedimenti</name>
    <dbReference type="NCBI Taxonomy" id="2596921"/>
    <lineage>
        <taxon>Bacteria</taxon>
        <taxon>Pseudomonadati</taxon>
        <taxon>Pseudomonadota</taxon>
        <taxon>Betaproteobacteria</taxon>
        <taxon>Burkholderiales</taxon>
        <taxon>Comamonadaceae</taxon>
        <taxon>Caenimonas</taxon>
    </lineage>
</organism>
<dbReference type="Pfam" id="PF13442">
    <property type="entry name" value="Cytochrome_CBB3"/>
    <property type="match status" value="1"/>
</dbReference>
<evidence type="ECO:0000256" key="6">
    <source>
        <dbReference type="PROSITE-ProRule" id="PRU00433"/>
    </source>
</evidence>
<keyword evidence="5 6" id="KW-0408">Iron</keyword>
<proteinExistence type="predicted"/>
<name>A0A562ZKD7_9BURK</name>
<evidence type="ECO:0000256" key="4">
    <source>
        <dbReference type="ARBA" id="ARBA00022982"/>
    </source>
</evidence>
<comment type="caution">
    <text evidence="9">The sequence shown here is derived from an EMBL/GenBank/DDBJ whole genome shotgun (WGS) entry which is preliminary data.</text>
</comment>
<dbReference type="Gene3D" id="1.10.760.10">
    <property type="entry name" value="Cytochrome c-like domain"/>
    <property type="match status" value="2"/>
</dbReference>
<keyword evidence="7" id="KW-0732">Signal</keyword>
<dbReference type="PANTHER" id="PTHR37823">
    <property type="entry name" value="CYTOCHROME C-553-LIKE"/>
    <property type="match status" value="1"/>
</dbReference>
<keyword evidence="3 6" id="KW-0479">Metal-binding</keyword>
<keyword evidence="10" id="KW-1185">Reference proteome</keyword>
<dbReference type="InterPro" id="IPR006311">
    <property type="entry name" value="TAT_signal"/>
</dbReference>
<evidence type="ECO:0000256" key="5">
    <source>
        <dbReference type="ARBA" id="ARBA00023004"/>
    </source>
</evidence>
<dbReference type="Pfam" id="PF00034">
    <property type="entry name" value="Cytochrom_C"/>
    <property type="match status" value="1"/>
</dbReference>
<dbReference type="GO" id="GO:0020037">
    <property type="term" value="F:heme binding"/>
    <property type="evidence" value="ECO:0007669"/>
    <property type="project" value="InterPro"/>
</dbReference>
<reference evidence="9 10" key="1">
    <citation type="submission" date="2019-07" db="EMBL/GenBank/DDBJ databases">
        <title>Caenimonas sedimenti sp. nov., isolated from activated sludge.</title>
        <authorList>
            <person name="Xu J."/>
        </authorList>
    </citation>
    <scope>NUCLEOTIDE SEQUENCE [LARGE SCALE GENOMIC DNA]</scope>
    <source>
        <strain evidence="9 10">HX-9-20</strain>
    </source>
</reference>
<dbReference type="Proteomes" id="UP000318199">
    <property type="component" value="Unassembled WGS sequence"/>
</dbReference>
<protein>
    <submittedName>
        <fullName evidence="9">C-type cytochrome</fullName>
    </submittedName>
</protein>
<gene>
    <name evidence="9" type="ORF">FN976_20125</name>
</gene>
<accession>A0A562ZKD7</accession>